<keyword evidence="8" id="KW-0411">Iron-sulfur</keyword>
<dbReference type="FunFam" id="3.80.30.20:FF:000001">
    <property type="entry name" value="tRNA-2-methylthio-N(6)-dimethylallyladenosine synthase 2"/>
    <property type="match status" value="1"/>
</dbReference>
<dbReference type="Pfam" id="PF04055">
    <property type="entry name" value="Radical_SAM"/>
    <property type="match status" value="1"/>
</dbReference>
<evidence type="ECO:0000256" key="4">
    <source>
        <dbReference type="ARBA" id="ARBA00022679"/>
    </source>
</evidence>
<dbReference type="OrthoDB" id="9805215at2"/>
<dbReference type="InterPro" id="IPR058240">
    <property type="entry name" value="rSAM_sf"/>
</dbReference>
<dbReference type="AlphaFoldDB" id="A0A562RT32"/>
<feature type="domain" description="Radical SAM core" evidence="10">
    <location>
        <begin position="143"/>
        <end position="373"/>
    </location>
</feature>
<keyword evidence="4 11" id="KW-0808">Transferase</keyword>
<evidence type="ECO:0000259" key="10">
    <source>
        <dbReference type="PROSITE" id="PS51918"/>
    </source>
</evidence>
<dbReference type="PROSITE" id="PS01278">
    <property type="entry name" value="MTTASE_RADICAL"/>
    <property type="match status" value="1"/>
</dbReference>
<dbReference type="Gene3D" id="3.40.50.12160">
    <property type="entry name" value="Methylthiotransferase, N-terminal domain"/>
    <property type="match status" value="1"/>
</dbReference>
<dbReference type="InterPro" id="IPR006638">
    <property type="entry name" value="Elp3/MiaA/NifB-like_rSAM"/>
</dbReference>
<dbReference type="Pfam" id="PF00919">
    <property type="entry name" value="UPF0004"/>
    <property type="match status" value="1"/>
</dbReference>
<organism evidence="11 12">
    <name type="scientific">Desulfobotulus alkaliphilus</name>
    <dbReference type="NCBI Taxonomy" id="622671"/>
    <lineage>
        <taxon>Bacteria</taxon>
        <taxon>Pseudomonadati</taxon>
        <taxon>Thermodesulfobacteriota</taxon>
        <taxon>Desulfobacteria</taxon>
        <taxon>Desulfobacterales</taxon>
        <taxon>Desulfobacteraceae</taxon>
        <taxon>Desulfobotulus</taxon>
    </lineage>
</organism>
<evidence type="ECO:0000256" key="8">
    <source>
        <dbReference type="ARBA" id="ARBA00023014"/>
    </source>
</evidence>
<comment type="cofactor">
    <cofactor evidence="1">
        <name>[4Fe-4S] cluster</name>
        <dbReference type="ChEBI" id="CHEBI:49883"/>
    </cofactor>
</comment>
<dbReference type="InterPro" id="IPR023404">
    <property type="entry name" value="rSAM_horseshoe"/>
</dbReference>
<dbReference type="PANTHER" id="PTHR43020">
    <property type="entry name" value="CDK5 REGULATORY SUBUNIT-ASSOCIATED PROTEIN 1"/>
    <property type="match status" value="1"/>
</dbReference>
<keyword evidence="5" id="KW-0949">S-adenosyl-L-methionine</keyword>
<dbReference type="PROSITE" id="PS51449">
    <property type="entry name" value="MTTASE_N"/>
    <property type="match status" value="1"/>
</dbReference>
<dbReference type="RefSeq" id="WP_144684375.1">
    <property type="nucleotide sequence ID" value="NZ_VLLC01000011.1"/>
</dbReference>
<dbReference type="NCBIfam" id="TIGR01579">
    <property type="entry name" value="MiaB-like-C"/>
    <property type="match status" value="1"/>
</dbReference>
<dbReference type="SFLD" id="SFLDS00029">
    <property type="entry name" value="Radical_SAM"/>
    <property type="match status" value="1"/>
</dbReference>
<comment type="caution">
    <text evidence="11">The sequence shown here is derived from an EMBL/GenBank/DDBJ whole genome shotgun (WGS) entry which is preliminary data.</text>
</comment>
<dbReference type="Proteomes" id="UP000318307">
    <property type="component" value="Unassembled WGS sequence"/>
</dbReference>
<dbReference type="PROSITE" id="PS51918">
    <property type="entry name" value="RADICAL_SAM"/>
    <property type="match status" value="1"/>
</dbReference>
<accession>A0A562RT32</accession>
<evidence type="ECO:0000256" key="3">
    <source>
        <dbReference type="ARBA" id="ARBA00022490"/>
    </source>
</evidence>
<dbReference type="InterPro" id="IPR007197">
    <property type="entry name" value="rSAM"/>
</dbReference>
<keyword evidence="7" id="KW-0408">Iron</keyword>
<evidence type="ECO:0000259" key="9">
    <source>
        <dbReference type="PROSITE" id="PS51449"/>
    </source>
</evidence>
<dbReference type="CDD" id="cd01335">
    <property type="entry name" value="Radical_SAM"/>
    <property type="match status" value="1"/>
</dbReference>
<dbReference type="SFLD" id="SFLDG01061">
    <property type="entry name" value="methylthiotransferase"/>
    <property type="match status" value="1"/>
</dbReference>
<evidence type="ECO:0000313" key="12">
    <source>
        <dbReference type="Proteomes" id="UP000318307"/>
    </source>
</evidence>
<dbReference type="InterPro" id="IPR020612">
    <property type="entry name" value="Methylthiotransferase_CS"/>
</dbReference>
<evidence type="ECO:0000256" key="6">
    <source>
        <dbReference type="ARBA" id="ARBA00022723"/>
    </source>
</evidence>
<dbReference type="InterPro" id="IPR005839">
    <property type="entry name" value="Methylthiotransferase"/>
</dbReference>
<evidence type="ECO:0000256" key="7">
    <source>
        <dbReference type="ARBA" id="ARBA00023004"/>
    </source>
</evidence>
<dbReference type="GO" id="GO:0051539">
    <property type="term" value="F:4 iron, 4 sulfur cluster binding"/>
    <property type="evidence" value="ECO:0007669"/>
    <property type="project" value="UniProtKB-KW"/>
</dbReference>
<dbReference type="SFLD" id="SFLDG01082">
    <property type="entry name" value="B12-binding_domain_containing"/>
    <property type="match status" value="1"/>
</dbReference>
<reference evidence="11 12" key="1">
    <citation type="submission" date="2019-07" db="EMBL/GenBank/DDBJ databases">
        <title>Genome sequencing of 100 strains of the haloalkaliphilic chemolithoautotrophic sulfur-oxidizing bacterium Thioalkalivibrio.</title>
        <authorList>
            <person name="Muyzer G."/>
        </authorList>
    </citation>
    <scope>NUCLEOTIDE SEQUENCE [LARGE SCALE GENOMIC DNA]</scope>
    <source>
        <strain evidence="11 12">ASO4-4</strain>
    </source>
</reference>
<feature type="domain" description="MTTase N-terminal" evidence="9">
    <location>
        <begin position="2"/>
        <end position="114"/>
    </location>
</feature>
<protein>
    <submittedName>
        <fullName evidence="11">Threonylcarbamoyladenosine tRNA methylthiotransferase MtaB</fullName>
    </submittedName>
</protein>
<dbReference type="EMBL" id="VLLC01000011">
    <property type="protein sequence ID" value="TWI72237.1"/>
    <property type="molecule type" value="Genomic_DNA"/>
</dbReference>
<dbReference type="PANTHER" id="PTHR43020:SF2">
    <property type="entry name" value="MITOCHONDRIAL TRNA METHYLTHIOTRANSFERASE CDK5RAP1"/>
    <property type="match status" value="1"/>
</dbReference>
<dbReference type="NCBIfam" id="TIGR00089">
    <property type="entry name" value="MiaB/RimO family radical SAM methylthiotransferase"/>
    <property type="match status" value="1"/>
</dbReference>
<name>A0A562RT32_9BACT</name>
<sequence length="439" mass="48842">MTLFFITTLGCKVNQHESDAIAACLQDMGWHKTLKIRDAEVVILNTCTVTGKAASHSKQQIRRLAEHNPKALLIVTGCCAQMEGEAIAAMEGVDHVVPHKDKHRIPELLEKHKKEPFSVWPSSRHAGPCQETLFMDIPAPARDMGRSRAFLKIQDGCNAFCSYCIVPYARGRSRSLNPDRVLGKVRALAAAGYKEIVLTGIHVGMYGADLTPALRFEDLLHLLLQDPSCPRLRLGSLEPMELTDSLMSLLRENPKIAPHLHIPLQSGADTILKAMGRPYDSSFFAERIHAIRKKLPHAAIGTDILTGFPGETELLFDKSLKLVESLPLTYLHVFPYSPRPGTPAADFPHPVPVEISRERSALLRKTGEKKRLDFAQTLVGTTLEVIFERRRDKANGWLKGLTGNYQTLLMEGPDSLLHQQIPVMATKMRNDGRLEGRIP</sequence>
<proteinExistence type="predicted"/>
<dbReference type="InterPro" id="IPR038135">
    <property type="entry name" value="Methylthiotransferase_N_sf"/>
</dbReference>
<dbReference type="SUPFAM" id="SSF102114">
    <property type="entry name" value="Radical SAM enzymes"/>
    <property type="match status" value="1"/>
</dbReference>
<evidence type="ECO:0000313" key="11">
    <source>
        <dbReference type="EMBL" id="TWI72237.1"/>
    </source>
</evidence>
<gene>
    <name evidence="11" type="ORF">LZ24_01643</name>
</gene>
<keyword evidence="12" id="KW-1185">Reference proteome</keyword>
<evidence type="ECO:0000256" key="1">
    <source>
        <dbReference type="ARBA" id="ARBA00001966"/>
    </source>
</evidence>
<dbReference type="Gene3D" id="3.80.30.20">
    <property type="entry name" value="tm_1862 like domain"/>
    <property type="match status" value="1"/>
</dbReference>
<dbReference type="GO" id="GO:0005829">
    <property type="term" value="C:cytosol"/>
    <property type="evidence" value="ECO:0007669"/>
    <property type="project" value="TreeGrafter"/>
</dbReference>
<dbReference type="InterPro" id="IPR013848">
    <property type="entry name" value="Methylthiotransferase_N"/>
</dbReference>
<dbReference type="SMART" id="SM00729">
    <property type="entry name" value="Elp3"/>
    <property type="match status" value="1"/>
</dbReference>
<dbReference type="GO" id="GO:0035597">
    <property type="term" value="F:tRNA-2-methylthio-N(6)-dimethylallyladenosine(37) synthase activity"/>
    <property type="evidence" value="ECO:0007669"/>
    <property type="project" value="TreeGrafter"/>
</dbReference>
<evidence type="ECO:0000256" key="2">
    <source>
        <dbReference type="ARBA" id="ARBA00022485"/>
    </source>
</evidence>
<dbReference type="InterPro" id="IPR006467">
    <property type="entry name" value="MiaB-like_bact"/>
</dbReference>
<keyword evidence="6" id="KW-0479">Metal-binding</keyword>
<keyword evidence="3" id="KW-0963">Cytoplasm</keyword>
<dbReference type="GO" id="GO:0046872">
    <property type="term" value="F:metal ion binding"/>
    <property type="evidence" value="ECO:0007669"/>
    <property type="project" value="UniProtKB-KW"/>
</dbReference>
<evidence type="ECO:0000256" key="5">
    <source>
        <dbReference type="ARBA" id="ARBA00022691"/>
    </source>
</evidence>
<keyword evidence="2" id="KW-0004">4Fe-4S</keyword>